<name>A0A3L7Z4K8_9BACE</name>
<dbReference type="EMBL" id="BLLS01000163">
    <property type="protein sequence ID" value="GFH88151.1"/>
    <property type="molecule type" value="Genomic_DNA"/>
</dbReference>
<feature type="transmembrane region" description="Helical" evidence="1">
    <location>
        <begin position="6"/>
        <end position="24"/>
    </location>
</feature>
<keyword evidence="1" id="KW-0472">Membrane</keyword>
<organism evidence="3 4">
    <name type="scientific">Bacteroides acidifaciens</name>
    <dbReference type="NCBI Taxonomy" id="85831"/>
    <lineage>
        <taxon>Bacteria</taxon>
        <taxon>Pseudomonadati</taxon>
        <taxon>Bacteroidota</taxon>
        <taxon>Bacteroidia</taxon>
        <taxon>Bacteroidales</taxon>
        <taxon>Bacteroidaceae</taxon>
        <taxon>Bacteroides</taxon>
    </lineage>
</organism>
<evidence type="ECO:0000256" key="1">
    <source>
        <dbReference type="SAM" id="Phobius"/>
    </source>
</evidence>
<dbReference type="Proteomes" id="UP000267159">
    <property type="component" value="Unassembled WGS sequence"/>
</dbReference>
<dbReference type="AlphaFoldDB" id="A0A3L7Z4K8"/>
<dbReference type="Proteomes" id="UP000491181">
    <property type="component" value="Unassembled WGS sequence"/>
</dbReference>
<dbReference type="PROSITE" id="PS51257">
    <property type="entry name" value="PROKAR_LIPOPROTEIN"/>
    <property type="match status" value="1"/>
</dbReference>
<reference evidence="3 4" key="1">
    <citation type="submission" date="2018-09" db="EMBL/GenBank/DDBJ databases">
        <title>Murine metabolic-syndrome-specific gut microbial biobank.</title>
        <authorList>
            <person name="Liu C."/>
        </authorList>
    </citation>
    <scope>NUCLEOTIDE SEQUENCE [LARGE SCALE GENOMIC DNA]</scope>
    <source>
        <strain evidence="3 4">0.1X-D8-26</strain>
    </source>
</reference>
<evidence type="ECO:0000313" key="2">
    <source>
        <dbReference type="EMBL" id="GFH88151.1"/>
    </source>
</evidence>
<evidence type="ECO:0000313" key="3">
    <source>
        <dbReference type="EMBL" id="RLT80684.1"/>
    </source>
</evidence>
<protein>
    <submittedName>
        <fullName evidence="3">Uncharacterized protein</fullName>
    </submittedName>
</protein>
<dbReference type="RefSeq" id="WP_121765760.1">
    <property type="nucleotide sequence ID" value="NZ_BLLS01000163.1"/>
</dbReference>
<keyword evidence="1" id="KW-1133">Transmembrane helix</keyword>
<gene>
    <name evidence="3" type="ORF">D7Y07_06820</name>
    <name evidence="2" type="ORF">IMSAGC001_03592</name>
</gene>
<proteinExistence type="predicted"/>
<accession>A0A3L7Z4K8</accession>
<evidence type="ECO:0000313" key="4">
    <source>
        <dbReference type="Proteomes" id="UP000267159"/>
    </source>
</evidence>
<reference evidence="2 5" key="2">
    <citation type="journal article" date="2020" name="Microbiome">
        <title>Single-cell genomics of uncultured bacteria reveals dietary fiber responders in the mouse gut microbiota.</title>
        <authorList>
            <person name="Chijiiwa R."/>
            <person name="Hosokawa M."/>
            <person name="Kogawa M."/>
            <person name="Nishikawa Y."/>
            <person name="Ide K."/>
            <person name="Sakanashi C."/>
            <person name="Takahashi K."/>
            <person name="Takeyama H."/>
        </authorList>
    </citation>
    <scope>NUCLEOTIDE SEQUENCE [LARGE SCALE GENOMIC DNA]</scope>
    <source>
        <strain evidence="2">IMSAGC_001</strain>
    </source>
</reference>
<comment type="caution">
    <text evidence="3">The sequence shown here is derived from an EMBL/GenBank/DDBJ whole genome shotgun (WGS) entry which is preliminary data.</text>
</comment>
<dbReference type="EMBL" id="RAZM01000015">
    <property type="protein sequence ID" value="RLT80684.1"/>
    <property type="molecule type" value="Genomic_DNA"/>
</dbReference>
<evidence type="ECO:0000313" key="5">
    <source>
        <dbReference type="Proteomes" id="UP000491181"/>
    </source>
</evidence>
<keyword evidence="1" id="KW-0812">Transmembrane</keyword>
<sequence length="242" mass="27606">MKTQKFIYSIFILSLTCVVMFIGCQKEDTFYELNDRETYLTLSSNVNFDKLTKEDLEIISLAFFRLNIRENEYGLLEIVQKKGKDINISEELFNYFQSIAESSNKKIVSEIRFTRSSISTREEIETTYTDCVARSIVYATGLRYEDVNSWITNTYGSNGVPSNQFYSTMNHFCDNGAQVPLSMFNAMDITGDSNNKYVIVINGVHAVNIVAKTGSDILYYDAQTGGHGFCTTPNITHIYEIR</sequence>